<proteinExistence type="predicted"/>
<evidence type="ECO:0008006" key="4">
    <source>
        <dbReference type="Google" id="ProtNLM"/>
    </source>
</evidence>
<evidence type="ECO:0000313" key="3">
    <source>
        <dbReference type="Proteomes" id="UP000198600"/>
    </source>
</evidence>
<keyword evidence="1" id="KW-1133">Transmembrane helix</keyword>
<protein>
    <recommendedName>
        <fullName evidence="4">DUF4345 domain-containing protein</fullName>
    </recommendedName>
</protein>
<accession>A0A1H2MMD9</accession>
<evidence type="ECO:0000256" key="1">
    <source>
        <dbReference type="SAM" id="Phobius"/>
    </source>
</evidence>
<keyword evidence="3" id="KW-1185">Reference proteome</keyword>
<sequence>MQLRFYPLAHFTAVLCLALALVWGVRPDLLLWLWSVQYSEVTGLVARRNAMLFLAIGIMFYRLRHALPSPTRNAVTSGFITGCLGLAALGVIEWLNGHAGPGILLAVFTEITLGLAFIQAQKSGVIQPQTSP</sequence>
<dbReference type="Proteomes" id="UP000198600">
    <property type="component" value="Chromosome I"/>
</dbReference>
<dbReference type="AlphaFoldDB" id="A0A1H2MMD9"/>
<keyword evidence="1" id="KW-0472">Membrane</keyword>
<gene>
    <name evidence="2" type="ORF">SAMN05216202_1966</name>
</gene>
<dbReference type="OrthoDB" id="8776172at2"/>
<dbReference type="EMBL" id="LT629802">
    <property type="protein sequence ID" value="SDU94091.1"/>
    <property type="molecule type" value="Genomic_DNA"/>
</dbReference>
<feature type="transmembrane region" description="Helical" evidence="1">
    <location>
        <begin position="98"/>
        <end position="118"/>
    </location>
</feature>
<feature type="transmembrane region" description="Helical" evidence="1">
    <location>
        <begin position="44"/>
        <end position="61"/>
    </location>
</feature>
<keyword evidence="1" id="KW-0812">Transmembrane</keyword>
<feature type="transmembrane region" description="Helical" evidence="1">
    <location>
        <begin position="73"/>
        <end position="92"/>
    </location>
</feature>
<name>A0A1H2MMD9_9PSED</name>
<organism evidence="2 3">
    <name type="scientific">Pseudomonas mucidolens</name>
    <dbReference type="NCBI Taxonomy" id="46679"/>
    <lineage>
        <taxon>Bacteria</taxon>
        <taxon>Pseudomonadati</taxon>
        <taxon>Pseudomonadota</taxon>
        <taxon>Gammaproteobacteria</taxon>
        <taxon>Pseudomonadales</taxon>
        <taxon>Pseudomonadaceae</taxon>
        <taxon>Pseudomonas</taxon>
    </lineage>
</organism>
<reference evidence="3" key="1">
    <citation type="submission" date="2016-10" db="EMBL/GenBank/DDBJ databases">
        <authorList>
            <person name="Varghese N."/>
            <person name="Submissions S."/>
        </authorList>
    </citation>
    <scope>NUCLEOTIDE SEQUENCE [LARGE SCALE GENOMIC DNA]</scope>
    <source>
        <strain evidence="3">LMG 2223</strain>
    </source>
</reference>
<evidence type="ECO:0000313" key="2">
    <source>
        <dbReference type="EMBL" id="SDU94091.1"/>
    </source>
</evidence>
<dbReference type="RefSeq" id="WP_084376800.1">
    <property type="nucleotide sequence ID" value="NZ_LS483433.1"/>
</dbReference>